<dbReference type="PROSITE" id="PS51168">
    <property type="entry name" value="CHORISMATE_MUT_2"/>
    <property type="match status" value="1"/>
</dbReference>
<accession>I7Z7N5</accession>
<comment type="catalytic activity">
    <reaction evidence="1">
        <text>chorismate = prephenate</text>
        <dbReference type="Rhea" id="RHEA:13897"/>
        <dbReference type="ChEBI" id="CHEBI:29748"/>
        <dbReference type="ChEBI" id="CHEBI:29934"/>
        <dbReference type="EC" id="5.4.99.5"/>
    </reaction>
</comment>
<evidence type="ECO:0000259" key="23">
    <source>
        <dbReference type="PROSITE" id="PS51671"/>
    </source>
</evidence>
<evidence type="ECO:0000256" key="17">
    <source>
        <dbReference type="ARBA" id="ARBA00031520"/>
    </source>
</evidence>
<feature type="coiled-coil region" evidence="20">
    <location>
        <begin position="6"/>
        <end position="33"/>
    </location>
</feature>
<dbReference type="UniPathway" id="UPA00121">
    <property type="reaction ID" value="UER00345"/>
</dbReference>
<dbReference type="GO" id="GO:0005737">
    <property type="term" value="C:cytoplasm"/>
    <property type="evidence" value="ECO:0007669"/>
    <property type="project" value="UniProtKB-SubCell"/>
</dbReference>
<dbReference type="SUPFAM" id="SSF55021">
    <property type="entry name" value="ACT-like"/>
    <property type="match status" value="1"/>
</dbReference>
<keyword evidence="15" id="KW-0511">Multifunctional enzyme</keyword>
<dbReference type="Gene3D" id="3.30.70.260">
    <property type="match status" value="1"/>
</dbReference>
<keyword evidence="10" id="KW-0028">Amino-acid biosynthesis</keyword>
<evidence type="ECO:0000256" key="4">
    <source>
        <dbReference type="ARBA" id="ARBA00004741"/>
    </source>
</evidence>
<evidence type="ECO:0000256" key="1">
    <source>
        <dbReference type="ARBA" id="ARBA00000824"/>
    </source>
</evidence>
<comment type="caution">
    <text evidence="24">The sequence shown here is derived from an EMBL/GenBank/DDBJ whole genome shotgun (WGS) entry which is preliminary data.</text>
</comment>
<dbReference type="InterPro" id="IPR045865">
    <property type="entry name" value="ACT-like_dom_sf"/>
</dbReference>
<dbReference type="AlphaFoldDB" id="I7Z7N5"/>
<dbReference type="SMART" id="SM00830">
    <property type="entry name" value="CM_2"/>
    <property type="match status" value="1"/>
</dbReference>
<dbReference type="PROSITE" id="PS00857">
    <property type="entry name" value="PREPHENATE_DEHYDR_1"/>
    <property type="match status" value="1"/>
</dbReference>
<dbReference type="NCBIfam" id="TIGR01807">
    <property type="entry name" value="CM_P2"/>
    <property type="match status" value="1"/>
</dbReference>
<evidence type="ECO:0000256" key="10">
    <source>
        <dbReference type="ARBA" id="ARBA00022605"/>
    </source>
</evidence>
<keyword evidence="13" id="KW-0413">Isomerase</keyword>
<evidence type="ECO:0000256" key="13">
    <source>
        <dbReference type="ARBA" id="ARBA00023235"/>
    </source>
</evidence>
<dbReference type="InterPro" id="IPR002912">
    <property type="entry name" value="ACT_dom"/>
</dbReference>
<keyword evidence="11" id="KW-0057">Aromatic amino acid biosynthesis</keyword>
<organism evidence="24 25">
    <name type="scientific">Hydrocarboniphaga effusa AP103</name>
    <dbReference type="NCBI Taxonomy" id="1172194"/>
    <lineage>
        <taxon>Bacteria</taxon>
        <taxon>Pseudomonadati</taxon>
        <taxon>Pseudomonadota</taxon>
        <taxon>Gammaproteobacteria</taxon>
        <taxon>Nevskiales</taxon>
        <taxon>Nevskiaceae</taxon>
        <taxon>Hydrocarboniphaga</taxon>
    </lineage>
</organism>
<evidence type="ECO:0000256" key="3">
    <source>
        <dbReference type="ARBA" id="ARBA00004496"/>
    </source>
</evidence>
<gene>
    <name evidence="24" type="ORF">WQQ_40520</name>
</gene>
<dbReference type="Pfam" id="PF01842">
    <property type="entry name" value="ACT"/>
    <property type="match status" value="1"/>
</dbReference>
<feature type="domain" description="Prephenate dehydratase" evidence="22">
    <location>
        <begin position="92"/>
        <end position="267"/>
    </location>
</feature>
<dbReference type="FunFam" id="3.40.190.10:FF:000029">
    <property type="entry name" value="Chorismate mutase/Prephenate dehydratase"/>
    <property type="match status" value="1"/>
</dbReference>
<evidence type="ECO:0000256" key="16">
    <source>
        <dbReference type="ARBA" id="ARBA00031175"/>
    </source>
</evidence>
<dbReference type="InterPro" id="IPR010957">
    <property type="entry name" value="G/b/e-P-prot_chorismate_mutase"/>
</dbReference>
<dbReference type="STRING" id="1172194.WQQ_40520"/>
<evidence type="ECO:0000313" key="25">
    <source>
        <dbReference type="Proteomes" id="UP000003704"/>
    </source>
</evidence>
<dbReference type="CDD" id="cd04905">
    <property type="entry name" value="ACT_CM-PDT"/>
    <property type="match status" value="1"/>
</dbReference>
<feature type="domain" description="Chorismate mutase" evidence="21">
    <location>
        <begin position="1"/>
        <end position="92"/>
    </location>
</feature>
<name>I7Z7N5_9GAMM</name>
<dbReference type="SUPFAM" id="SSF53850">
    <property type="entry name" value="Periplasmic binding protein-like II"/>
    <property type="match status" value="1"/>
</dbReference>
<dbReference type="FunFam" id="3.40.190.10:FF:000034">
    <property type="entry name" value="Chorismate mutase/prephenate dehydratase"/>
    <property type="match status" value="1"/>
</dbReference>
<evidence type="ECO:0000256" key="14">
    <source>
        <dbReference type="ARBA" id="ARBA00023239"/>
    </source>
</evidence>
<dbReference type="Gene3D" id="1.20.59.10">
    <property type="entry name" value="Chorismate mutase"/>
    <property type="match status" value="1"/>
</dbReference>
<dbReference type="InterPro" id="IPR001086">
    <property type="entry name" value="Preph_deHydtase"/>
</dbReference>
<dbReference type="InterPro" id="IPR008242">
    <property type="entry name" value="Chor_mutase/pphenate_deHydtase"/>
</dbReference>
<evidence type="ECO:0000256" key="20">
    <source>
        <dbReference type="SAM" id="Coils"/>
    </source>
</evidence>
<dbReference type="FunFam" id="3.30.70.260:FF:000012">
    <property type="entry name" value="Prephenate dehydratase"/>
    <property type="match status" value="1"/>
</dbReference>
<keyword evidence="20" id="KW-0175">Coiled coil</keyword>
<proteinExistence type="predicted"/>
<evidence type="ECO:0000256" key="19">
    <source>
        <dbReference type="PIRSR" id="PIRSR001500-2"/>
    </source>
</evidence>
<dbReference type="PANTHER" id="PTHR21022:SF19">
    <property type="entry name" value="PREPHENATE DEHYDRATASE-RELATED"/>
    <property type="match status" value="1"/>
</dbReference>
<reference evidence="24 25" key="1">
    <citation type="journal article" date="2012" name="J. Bacteriol.">
        <title>Genome Sequence of n-Alkane-Degrading Hydrocarboniphaga effusa Strain AP103T (ATCC BAA-332T).</title>
        <authorList>
            <person name="Chang H.K."/>
            <person name="Zylstra G.J."/>
            <person name="Chae J.C."/>
        </authorList>
    </citation>
    <scope>NUCLEOTIDE SEQUENCE [LARGE SCALE GENOMIC DNA]</scope>
    <source>
        <strain evidence="24 25">AP103</strain>
    </source>
</reference>
<dbReference type="CDD" id="cd13630">
    <property type="entry name" value="PBP2_PDT_1"/>
    <property type="match status" value="1"/>
</dbReference>
<dbReference type="PATRIC" id="fig|1172194.4.peg.3936"/>
<dbReference type="PROSITE" id="PS51171">
    <property type="entry name" value="PREPHENATE_DEHYDR_3"/>
    <property type="match status" value="1"/>
</dbReference>
<evidence type="ECO:0000256" key="12">
    <source>
        <dbReference type="ARBA" id="ARBA00023222"/>
    </source>
</evidence>
<keyword evidence="25" id="KW-1185">Reference proteome</keyword>
<keyword evidence="12" id="KW-0584">Phenylalanine biosynthesis</keyword>
<keyword evidence="9" id="KW-0963">Cytoplasm</keyword>
<dbReference type="RefSeq" id="WP_007186987.1">
    <property type="nucleotide sequence ID" value="NZ_AKGD01000004.1"/>
</dbReference>
<dbReference type="GO" id="GO:0004664">
    <property type="term" value="F:prephenate dehydratase activity"/>
    <property type="evidence" value="ECO:0007669"/>
    <property type="project" value="UniProtKB-EC"/>
</dbReference>
<sequence length="361" mass="39248">MKPTTLPEARVRIDALDEQIQGLINERARVAEAIRDIKAKAGDVGDHYRPAREAEVLRKAMERNAGPISNETMAKLVREIMSACLALESPLTVAYLGPEGTYTQEAVYKHFGHAVEARAKRAIDEIFRDVDAGHTAYGVVPVENSIGGVVTNTLDELASATLTICGEVLLPVHHHLMAKVDRIDQIKVVFSHAQSLTQCRNWLHQSLPHATQAVVASNGAAAQQVAETGQGAAIASKAAAERYGLNVLASNIEDDPSNTTRFLIIGRKLSDPTGRDKTSLVFSAQKGAPGALFELLQPFAKAGINLTKLESRPSRRAAWDYNFYVDIDGHCEDAQIKPVLDEIRSRAALFRVLGSYPQAVI</sequence>
<dbReference type="PIRSF" id="PIRSF001500">
    <property type="entry name" value="Chor_mut_pdt_Ppr"/>
    <property type="match status" value="1"/>
</dbReference>
<evidence type="ECO:0000256" key="18">
    <source>
        <dbReference type="ARBA" id="ARBA00047848"/>
    </source>
</evidence>
<comment type="pathway">
    <text evidence="5">Metabolic intermediate biosynthesis; prephenate biosynthesis; prephenate from chorismate: step 1/1.</text>
</comment>
<keyword evidence="14" id="KW-0456">Lyase</keyword>
<dbReference type="InterPro" id="IPR036979">
    <property type="entry name" value="CM_dom_sf"/>
</dbReference>
<feature type="domain" description="ACT" evidence="23">
    <location>
        <begin position="280"/>
        <end position="357"/>
    </location>
</feature>
<evidence type="ECO:0000313" key="24">
    <source>
        <dbReference type="EMBL" id="EIT67617.1"/>
    </source>
</evidence>
<dbReference type="EC" id="5.4.99.5" evidence="6"/>
<dbReference type="Proteomes" id="UP000003704">
    <property type="component" value="Unassembled WGS sequence"/>
</dbReference>
<protein>
    <recommendedName>
        <fullName evidence="8">Bifunctional chorismate mutase/prephenate dehydratase</fullName>
        <ecNumber evidence="7">4.2.1.51</ecNumber>
        <ecNumber evidence="6">5.4.99.5</ecNumber>
    </recommendedName>
    <alternativeName>
        <fullName evidence="17">Chorismate mutase-prephenate dehydratase</fullName>
    </alternativeName>
    <alternativeName>
        <fullName evidence="16">p-protein</fullName>
    </alternativeName>
</protein>
<dbReference type="Pfam" id="PF00800">
    <property type="entry name" value="PDT"/>
    <property type="match status" value="1"/>
</dbReference>
<dbReference type="PANTHER" id="PTHR21022">
    <property type="entry name" value="PREPHENATE DEHYDRATASE P PROTEIN"/>
    <property type="match status" value="1"/>
</dbReference>
<evidence type="ECO:0000259" key="21">
    <source>
        <dbReference type="PROSITE" id="PS51168"/>
    </source>
</evidence>
<evidence type="ECO:0000256" key="15">
    <source>
        <dbReference type="ARBA" id="ARBA00023268"/>
    </source>
</evidence>
<evidence type="ECO:0000256" key="8">
    <source>
        <dbReference type="ARBA" id="ARBA00014401"/>
    </source>
</evidence>
<comment type="catalytic activity">
    <reaction evidence="18">
        <text>prephenate + H(+) = 3-phenylpyruvate + CO2 + H2O</text>
        <dbReference type="Rhea" id="RHEA:21648"/>
        <dbReference type="ChEBI" id="CHEBI:15377"/>
        <dbReference type="ChEBI" id="CHEBI:15378"/>
        <dbReference type="ChEBI" id="CHEBI:16526"/>
        <dbReference type="ChEBI" id="CHEBI:18005"/>
        <dbReference type="ChEBI" id="CHEBI:29934"/>
        <dbReference type="EC" id="4.2.1.51"/>
    </reaction>
</comment>
<dbReference type="InterPro" id="IPR018528">
    <property type="entry name" value="Preph_deHydtase_CS"/>
</dbReference>
<dbReference type="SUPFAM" id="SSF48600">
    <property type="entry name" value="Chorismate mutase II"/>
    <property type="match status" value="1"/>
</dbReference>
<dbReference type="NCBIfam" id="NF008865">
    <property type="entry name" value="PRK11898.1"/>
    <property type="match status" value="1"/>
</dbReference>
<dbReference type="EMBL" id="AKGD01000004">
    <property type="protein sequence ID" value="EIT67617.1"/>
    <property type="molecule type" value="Genomic_DNA"/>
</dbReference>
<dbReference type="Pfam" id="PF01817">
    <property type="entry name" value="CM_2"/>
    <property type="match status" value="1"/>
</dbReference>
<dbReference type="GO" id="GO:0004106">
    <property type="term" value="F:chorismate mutase activity"/>
    <property type="evidence" value="ECO:0007669"/>
    <property type="project" value="UniProtKB-EC"/>
</dbReference>
<comment type="function">
    <text evidence="2">Catalyzes the Claisen rearrangement of chorismate to prephenate and the decarboxylation/dehydration of prephenate to phenylpyruvate.</text>
</comment>
<evidence type="ECO:0000256" key="9">
    <source>
        <dbReference type="ARBA" id="ARBA00022490"/>
    </source>
</evidence>
<evidence type="ECO:0000259" key="22">
    <source>
        <dbReference type="PROSITE" id="PS51171"/>
    </source>
</evidence>
<evidence type="ECO:0000256" key="5">
    <source>
        <dbReference type="ARBA" id="ARBA00004817"/>
    </source>
</evidence>
<evidence type="ECO:0000256" key="7">
    <source>
        <dbReference type="ARBA" id="ARBA00013147"/>
    </source>
</evidence>
<evidence type="ECO:0000256" key="6">
    <source>
        <dbReference type="ARBA" id="ARBA00012404"/>
    </source>
</evidence>
<dbReference type="OrthoDB" id="9802281at2"/>
<comment type="pathway">
    <text evidence="4">Amino-acid biosynthesis; L-phenylalanine biosynthesis; phenylpyruvate from prephenate: step 1/1.</text>
</comment>
<evidence type="ECO:0000256" key="11">
    <source>
        <dbReference type="ARBA" id="ARBA00023141"/>
    </source>
</evidence>
<comment type="subcellular location">
    <subcellularLocation>
        <location evidence="3">Cytoplasm</location>
    </subcellularLocation>
</comment>
<feature type="site" description="Essential for prephenate dehydratase activity" evidence="19">
    <location>
        <position position="260"/>
    </location>
</feature>
<dbReference type="InterPro" id="IPR002701">
    <property type="entry name" value="CM_II_prokaryot"/>
</dbReference>
<evidence type="ECO:0000256" key="2">
    <source>
        <dbReference type="ARBA" id="ARBA00002364"/>
    </source>
</evidence>
<dbReference type="GO" id="GO:0009094">
    <property type="term" value="P:L-phenylalanine biosynthetic process"/>
    <property type="evidence" value="ECO:0007669"/>
    <property type="project" value="UniProtKB-UniPathway"/>
</dbReference>
<dbReference type="GO" id="GO:0046417">
    <property type="term" value="P:chorismate metabolic process"/>
    <property type="evidence" value="ECO:0007669"/>
    <property type="project" value="InterPro"/>
</dbReference>
<dbReference type="PROSITE" id="PS51671">
    <property type="entry name" value="ACT"/>
    <property type="match status" value="1"/>
</dbReference>
<dbReference type="PROSITE" id="PS00858">
    <property type="entry name" value="PREPHENATE_DEHYDR_2"/>
    <property type="match status" value="1"/>
</dbReference>
<dbReference type="InterPro" id="IPR036263">
    <property type="entry name" value="Chorismate_II_sf"/>
</dbReference>
<dbReference type="UniPathway" id="UPA00120">
    <property type="reaction ID" value="UER00203"/>
</dbReference>
<dbReference type="EC" id="4.2.1.51" evidence="7"/>
<dbReference type="Gene3D" id="3.40.190.10">
    <property type="entry name" value="Periplasmic binding protein-like II"/>
    <property type="match status" value="2"/>
</dbReference>